<protein>
    <recommendedName>
        <fullName evidence="4">Secreted protein</fullName>
    </recommendedName>
</protein>
<feature type="signal peptide" evidence="1">
    <location>
        <begin position="1"/>
        <end position="20"/>
    </location>
</feature>
<evidence type="ECO:0000313" key="2">
    <source>
        <dbReference type="EMBL" id="KAK4325070.1"/>
    </source>
</evidence>
<dbReference type="EMBL" id="JAWZYT010000299">
    <property type="protein sequence ID" value="KAK4325070.1"/>
    <property type="molecule type" value="Genomic_DNA"/>
</dbReference>
<name>A0AAE1UNE1_9EUCA</name>
<comment type="caution">
    <text evidence="2">The sequence shown here is derived from an EMBL/GenBank/DDBJ whole genome shotgun (WGS) entry which is preliminary data.</text>
</comment>
<evidence type="ECO:0008006" key="4">
    <source>
        <dbReference type="Google" id="ProtNLM"/>
    </source>
</evidence>
<accession>A0AAE1UNE1</accession>
<keyword evidence="1" id="KW-0732">Signal</keyword>
<evidence type="ECO:0000313" key="3">
    <source>
        <dbReference type="Proteomes" id="UP001292094"/>
    </source>
</evidence>
<keyword evidence="3" id="KW-1185">Reference proteome</keyword>
<reference evidence="2" key="1">
    <citation type="submission" date="2023-11" db="EMBL/GenBank/DDBJ databases">
        <title>Genome assemblies of two species of porcelain crab, Petrolisthes cinctipes and Petrolisthes manimaculis (Anomura: Porcellanidae).</title>
        <authorList>
            <person name="Angst P."/>
        </authorList>
    </citation>
    <scope>NUCLEOTIDE SEQUENCE</scope>
    <source>
        <strain evidence="2">PB745_02</strain>
        <tissue evidence="2">Gill</tissue>
    </source>
</reference>
<proteinExistence type="predicted"/>
<sequence length="102" mass="11947">MSAIIVVCLQICHLLNVVFCVERHVFCVERHVFCVERHVFCVERRVFCVERHVFLIHLRHGLENELSCGDDAYTVTTSYLRISNFPSRPHNSLGFRKTTRLS</sequence>
<dbReference type="AlphaFoldDB" id="A0AAE1UNE1"/>
<dbReference type="Proteomes" id="UP001292094">
    <property type="component" value="Unassembled WGS sequence"/>
</dbReference>
<organism evidence="2 3">
    <name type="scientific">Petrolisthes manimaculis</name>
    <dbReference type="NCBI Taxonomy" id="1843537"/>
    <lineage>
        <taxon>Eukaryota</taxon>
        <taxon>Metazoa</taxon>
        <taxon>Ecdysozoa</taxon>
        <taxon>Arthropoda</taxon>
        <taxon>Crustacea</taxon>
        <taxon>Multicrustacea</taxon>
        <taxon>Malacostraca</taxon>
        <taxon>Eumalacostraca</taxon>
        <taxon>Eucarida</taxon>
        <taxon>Decapoda</taxon>
        <taxon>Pleocyemata</taxon>
        <taxon>Anomura</taxon>
        <taxon>Galatheoidea</taxon>
        <taxon>Porcellanidae</taxon>
        <taxon>Petrolisthes</taxon>
    </lineage>
</organism>
<feature type="chain" id="PRO_5042143018" description="Secreted protein" evidence="1">
    <location>
        <begin position="21"/>
        <end position="102"/>
    </location>
</feature>
<gene>
    <name evidence="2" type="ORF">Pmani_004329</name>
</gene>
<evidence type="ECO:0000256" key="1">
    <source>
        <dbReference type="SAM" id="SignalP"/>
    </source>
</evidence>